<reference evidence="1 2" key="1">
    <citation type="submission" date="2023-06" db="EMBL/GenBank/DDBJ databases">
        <title>Comparative genomics of Bacillaceae isolates and their secondary metabolite potential.</title>
        <authorList>
            <person name="Song L."/>
            <person name="Nielsen L.J."/>
            <person name="Mohite O."/>
            <person name="Xu X."/>
            <person name="Weber T."/>
            <person name="Kovacs A.T."/>
        </authorList>
    </citation>
    <scope>NUCLEOTIDE SEQUENCE [LARGE SCALE GENOMIC DNA]</scope>
    <source>
        <strain evidence="1 2">DX2.1</strain>
    </source>
</reference>
<keyword evidence="2" id="KW-1185">Reference proteome</keyword>
<gene>
    <name evidence="1" type="ORF">QUG02_13850</name>
</gene>
<evidence type="ECO:0000313" key="2">
    <source>
        <dbReference type="Proteomes" id="UP001224139"/>
    </source>
</evidence>
<organism evidence="1 2">
    <name type="scientific">Bacillus hominis</name>
    <dbReference type="NCBI Taxonomy" id="2817478"/>
    <lineage>
        <taxon>Bacteria</taxon>
        <taxon>Bacillati</taxon>
        <taxon>Bacillota</taxon>
        <taxon>Bacilli</taxon>
        <taxon>Bacillales</taxon>
        <taxon>Bacillaceae</taxon>
        <taxon>Bacillus</taxon>
        <taxon>Bacillus cereus group</taxon>
    </lineage>
</organism>
<evidence type="ECO:0008006" key="3">
    <source>
        <dbReference type="Google" id="ProtNLM"/>
    </source>
</evidence>
<accession>A0ABT7R8B8</accession>
<dbReference type="Proteomes" id="UP001224139">
    <property type="component" value="Unassembled WGS sequence"/>
</dbReference>
<sequence>MNIPNFRFDVSDTRMIVANIDEKEYHFIVREHPLVGKVISLFENGKEYGLIDKQIAIRDKFIRSEFTNLEHFNIDMLYNSPGWIWVGMNQFGLYAREATPNEVEIFMRLKENINYLDIYIGTTM</sequence>
<dbReference type="EMBL" id="JAUCFG010000002">
    <property type="protein sequence ID" value="MDM5439180.1"/>
    <property type="molecule type" value="Genomic_DNA"/>
</dbReference>
<name>A0ABT7R8B8_9BACI</name>
<comment type="caution">
    <text evidence="1">The sequence shown here is derived from an EMBL/GenBank/DDBJ whole genome shotgun (WGS) entry which is preliminary data.</text>
</comment>
<proteinExistence type="predicted"/>
<dbReference type="RefSeq" id="WP_289359435.1">
    <property type="nucleotide sequence ID" value="NZ_JAUCFG010000002.1"/>
</dbReference>
<evidence type="ECO:0000313" key="1">
    <source>
        <dbReference type="EMBL" id="MDM5439180.1"/>
    </source>
</evidence>
<protein>
    <recommendedName>
        <fullName evidence="3">Group-specific protein</fullName>
    </recommendedName>
</protein>